<evidence type="ECO:0000256" key="5">
    <source>
        <dbReference type="ARBA" id="ARBA00022837"/>
    </source>
</evidence>
<evidence type="ECO:0000256" key="2">
    <source>
        <dbReference type="ARBA" id="ARBA00008779"/>
    </source>
</evidence>
<keyword evidence="5" id="KW-0106">Calcium</keyword>
<dbReference type="PROSITE" id="PS00149">
    <property type="entry name" value="SULFATASE_2"/>
    <property type="match status" value="1"/>
</dbReference>
<organism evidence="9">
    <name type="scientific">Phyllotreta striolata</name>
    <name type="common">Striped flea beetle</name>
    <name type="synonym">Crioceris striolata</name>
    <dbReference type="NCBI Taxonomy" id="444603"/>
    <lineage>
        <taxon>Eukaryota</taxon>
        <taxon>Metazoa</taxon>
        <taxon>Ecdysozoa</taxon>
        <taxon>Arthropoda</taxon>
        <taxon>Hexapoda</taxon>
        <taxon>Insecta</taxon>
        <taxon>Pterygota</taxon>
        <taxon>Neoptera</taxon>
        <taxon>Endopterygota</taxon>
        <taxon>Coleoptera</taxon>
        <taxon>Polyphaga</taxon>
        <taxon>Cucujiformia</taxon>
        <taxon>Chrysomeloidea</taxon>
        <taxon>Chrysomelidae</taxon>
        <taxon>Galerucinae</taxon>
        <taxon>Alticini</taxon>
        <taxon>Phyllotreta</taxon>
    </lineage>
</organism>
<dbReference type="InterPro" id="IPR000917">
    <property type="entry name" value="Sulfatase_N"/>
</dbReference>
<evidence type="ECO:0000256" key="3">
    <source>
        <dbReference type="ARBA" id="ARBA00022723"/>
    </source>
</evidence>
<dbReference type="PANTHER" id="PTHR10342">
    <property type="entry name" value="ARYLSULFATASE"/>
    <property type="match status" value="1"/>
</dbReference>
<dbReference type="GO" id="GO:0008484">
    <property type="term" value="F:sulfuric ester hydrolase activity"/>
    <property type="evidence" value="ECO:0007669"/>
    <property type="project" value="InterPro"/>
</dbReference>
<gene>
    <name evidence="9" type="primary">sulf3</name>
</gene>
<feature type="chain" id="PRO_5017185180" evidence="7">
    <location>
        <begin position="22"/>
        <end position="585"/>
    </location>
</feature>
<reference evidence="9" key="1">
    <citation type="submission" date="2016-10" db="EMBL/GenBank/DDBJ databases">
        <title>Identification and evolution of glucosinolate sulfatases in a specialist flea beetle.</title>
        <authorList>
            <person name="Ahn S.-J."/>
            <person name="Betzin F."/>
            <person name="Gikonyo M.W."/>
            <person name="Yang Z.-L."/>
            <person name="Koellner T.G."/>
            <person name="Beran F."/>
        </authorList>
    </citation>
    <scope>NUCLEOTIDE SEQUENCE</scope>
</reference>
<dbReference type="EMBL" id="KX986125">
    <property type="protein sequence ID" value="ATE50187.1"/>
    <property type="molecule type" value="mRNA"/>
</dbReference>
<dbReference type="AlphaFoldDB" id="A0A384WD92"/>
<comment type="similarity">
    <text evidence="2">Belongs to the sulfatase family.</text>
</comment>
<feature type="domain" description="Sulfatase N-terminal" evidence="8">
    <location>
        <begin position="28"/>
        <end position="358"/>
    </location>
</feature>
<dbReference type="InterPro" id="IPR047115">
    <property type="entry name" value="ARSB"/>
</dbReference>
<keyword evidence="7" id="KW-0732">Signal</keyword>
<evidence type="ECO:0000256" key="7">
    <source>
        <dbReference type="SAM" id="SignalP"/>
    </source>
</evidence>
<evidence type="ECO:0000256" key="4">
    <source>
        <dbReference type="ARBA" id="ARBA00022801"/>
    </source>
</evidence>
<dbReference type="Gene3D" id="3.40.720.10">
    <property type="entry name" value="Alkaline Phosphatase, subunit A"/>
    <property type="match status" value="1"/>
</dbReference>
<dbReference type="InterPro" id="IPR017850">
    <property type="entry name" value="Alkaline_phosphatase_core_sf"/>
</dbReference>
<keyword evidence="4" id="KW-0378">Hydrolase</keyword>
<evidence type="ECO:0000256" key="1">
    <source>
        <dbReference type="ARBA" id="ARBA00001913"/>
    </source>
</evidence>
<keyword evidence="6" id="KW-0325">Glycoprotein</keyword>
<accession>A0A384WD92</accession>
<dbReference type="SUPFAM" id="SSF53649">
    <property type="entry name" value="Alkaline phosphatase-like"/>
    <property type="match status" value="1"/>
</dbReference>
<protein>
    <submittedName>
        <fullName evidence="9">Arylsulfatase 3</fullName>
    </submittedName>
</protein>
<feature type="signal peptide" evidence="7">
    <location>
        <begin position="1"/>
        <end position="21"/>
    </location>
</feature>
<proteinExistence type="evidence at transcript level"/>
<dbReference type="CDD" id="cd16029">
    <property type="entry name" value="4-S"/>
    <property type="match status" value="1"/>
</dbReference>
<dbReference type="InterPro" id="IPR024607">
    <property type="entry name" value="Sulfatase_CS"/>
</dbReference>
<keyword evidence="3" id="KW-0479">Metal-binding</keyword>
<evidence type="ECO:0000256" key="6">
    <source>
        <dbReference type="ARBA" id="ARBA00023180"/>
    </source>
</evidence>
<dbReference type="GO" id="GO:0046872">
    <property type="term" value="F:metal ion binding"/>
    <property type="evidence" value="ECO:0007669"/>
    <property type="project" value="UniProtKB-KW"/>
</dbReference>
<dbReference type="Gene3D" id="3.30.1120.10">
    <property type="match status" value="1"/>
</dbReference>
<dbReference type="Pfam" id="PF00884">
    <property type="entry name" value="Sulfatase"/>
    <property type="match status" value="1"/>
</dbReference>
<sequence>MCYLKTVLFVLIIQSIGNISSEIPDEPPNIVVILADDLGWNDFGIHGSNQIPTPNIDALGYNGVILDKFYTQQTCTPSRAALLSGKYPMRLGLQGTPIDAGENRSLPLDTPTMAEQLKKLGYSTHLVGKWHLGAACKEHTPTKRGFDTHFGYWNGYVGYFSYEINVSQPIDTTKNFSGFDLHDALRPQWAYQGQYATELFTKKSLEVIDKHDVSKPMFLMLSHLAGHTGHDGTELGVPNKTRTDEKYSYIKDGGRRNLADVVNILDWSVGEVVKKLSDRGMLENSIILFFSDNGAQTHGLFQNFASSWPFRGLKFTLFEGGVRGTGVMYSPLFKKQSYVNRQLIHITDLLPTFYRAAGGNVEDLGNIDGTDQWNAISNNEPTNRSTILISIDDLNGYSGILGYDGRYKLLNGSFKDGIYNDYFSESYRGPENPPYDISSVMKSNVNVAIQKLRENNPLAPATIKDLRKQVTLNSCRPANNTEVFTCNDMCLFDVYSDPCETTNIINDPSKERIVLNLKRKLNRYLSKIVPAANKKVDMLSDPKNFNNTWTPWLICDEKRQIYKYGWAEFYGNPFIALFKFISLYL</sequence>
<dbReference type="OrthoDB" id="103349at2759"/>
<dbReference type="PANTHER" id="PTHR10342:SF273">
    <property type="entry name" value="RE14504P"/>
    <property type="match status" value="1"/>
</dbReference>
<comment type="cofactor">
    <cofactor evidence="1">
        <name>Ca(2+)</name>
        <dbReference type="ChEBI" id="CHEBI:29108"/>
    </cofactor>
</comment>
<evidence type="ECO:0000259" key="8">
    <source>
        <dbReference type="Pfam" id="PF00884"/>
    </source>
</evidence>
<evidence type="ECO:0000313" key="9">
    <source>
        <dbReference type="EMBL" id="ATE50187.1"/>
    </source>
</evidence>
<name>A0A384WD92_PHYSR</name>